<evidence type="ECO:0000256" key="1">
    <source>
        <dbReference type="ARBA" id="ARBA00004141"/>
    </source>
</evidence>
<keyword evidence="3 6" id="KW-1133">Transmembrane helix</keyword>
<feature type="transmembrane region" description="Helical" evidence="6">
    <location>
        <begin position="711"/>
        <end position="736"/>
    </location>
</feature>
<comment type="caution">
    <text evidence="7">The sequence shown here is derived from an EMBL/GenBank/DDBJ whole genome shotgun (WGS) entry which is preliminary data.</text>
</comment>
<feature type="transmembrane region" description="Helical" evidence="6">
    <location>
        <begin position="742"/>
        <end position="761"/>
    </location>
</feature>
<feature type="transmembrane region" description="Helical" evidence="6">
    <location>
        <begin position="601"/>
        <end position="618"/>
    </location>
</feature>
<feature type="region of interest" description="Disordered" evidence="5">
    <location>
        <begin position="1088"/>
        <end position="1128"/>
    </location>
</feature>
<feature type="compositionally biased region" description="Polar residues" evidence="5">
    <location>
        <begin position="330"/>
        <end position="344"/>
    </location>
</feature>
<feature type="transmembrane region" description="Helical" evidence="6">
    <location>
        <begin position="823"/>
        <end position="849"/>
    </location>
</feature>
<feature type="transmembrane region" description="Helical" evidence="6">
    <location>
        <begin position="1002"/>
        <end position="1027"/>
    </location>
</feature>
<dbReference type="EMBL" id="JBBPEH010000003">
    <property type="protein sequence ID" value="KAK7540835.1"/>
    <property type="molecule type" value="Genomic_DNA"/>
</dbReference>
<protein>
    <recommendedName>
        <fullName evidence="9">Polyamine transport protein</fullName>
    </recommendedName>
</protein>
<dbReference type="Gene3D" id="1.20.1250.20">
    <property type="entry name" value="MFS general substrate transporter like domains"/>
    <property type="match status" value="1"/>
</dbReference>
<dbReference type="Proteomes" id="UP001360953">
    <property type="component" value="Unassembled WGS sequence"/>
</dbReference>
<dbReference type="SUPFAM" id="SSF103473">
    <property type="entry name" value="MFS general substrate transporter"/>
    <property type="match status" value="1"/>
</dbReference>
<dbReference type="RefSeq" id="XP_066657766.1">
    <property type="nucleotide sequence ID" value="XM_066798002.1"/>
</dbReference>
<proteinExistence type="predicted"/>
<feature type="region of interest" description="Disordered" evidence="5">
    <location>
        <begin position="1"/>
        <end position="298"/>
    </location>
</feature>
<feature type="compositionally biased region" description="Basic residues" evidence="5">
    <location>
        <begin position="1093"/>
        <end position="1104"/>
    </location>
</feature>
<feature type="transmembrane region" description="Helical" evidence="6">
    <location>
        <begin position="536"/>
        <end position="556"/>
    </location>
</feature>
<feature type="compositionally biased region" description="Low complexity" evidence="5">
    <location>
        <begin position="110"/>
        <end position="125"/>
    </location>
</feature>
<keyword evidence="2 6" id="KW-0812">Transmembrane</keyword>
<feature type="compositionally biased region" description="Basic and acidic residues" evidence="5">
    <location>
        <begin position="399"/>
        <end position="409"/>
    </location>
</feature>
<feature type="compositionally biased region" description="Polar residues" evidence="5">
    <location>
        <begin position="54"/>
        <end position="68"/>
    </location>
</feature>
<feature type="compositionally biased region" description="Basic and acidic residues" evidence="5">
    <location>
        <begin position="422"/>
        <end position="439"/>
    </location>
</feature>
<feature type="compositionally biased region" description="Low complexity" evidence="5">
    <location>
        <begin position="81"/>
        <end position="92"/>
    </location>
</feature>
<evidence type="ECO:0000313" key="7">
    <source>
        <dbReference type="EMBL" id="KAK7540835.1"/>
    </source>
</evidence>
<feature type="transmembrane region" description="Helical" evidence="6">
    <location>
        <begin position="1039"/>
        <end position="1058"/>
    </location>
</feature>
<reference evidence="7 8" key="1">
    <citation type="submission" date="2024-04" db="EMBL/GenBank/DDBJ databases">
        <title>Phyllosticta paracitricarpa is synonymous to the EU quarantine fungus P. citricarpa based on phylogenomic analyses.</title>
        <authorList>
            <consortium name="Lawrence Berkeley National Laboratory"/>
            <person name="Van ingen-buijs V.A."/>
            <person name="Van westerhoven A.C."/>
            <person name="Haridas S."/>
            <person name="Skiadas P."/>
            <person name="Martin F."/>
            <person name="Groenewald J.Z."/>
            <person name="Crous P.W."/>
            <person name="Seidl M.F."/>
        </authorList>
    </citation>
    <scope>NUCLEOTIDE SEQUENCE [LARGE SCALE GENOMIC DNA]</scope>
    <source>
        <strain evidence="7 8">CPC 17464</strain>
    </source>
</reference>
<feature type="region of interest" description="Disordered" evidence="5">
    <location>
        <begin position="313"/>
        <end position="355"/>
    </location>
</feature>
<gene>
    <name evidence="7" type="ORF">J3D65DRAFT_600937</name>
</gene>
<evidence type="ECO:0000256" key="5">
    <source>
        <dbReference type="SAM" id="MobiDB-lite"/>
    </source>
</evidence>
<feature type="compositionally biased region" description="Basic and acidic residues" evidence="5">
    <location>
        <begin position="1112"/>
        <end position="1121"/>
    </location>
</feature>
<feature type="transmembrane region" description="Helical" evidence="6">
    <location>
        <begin position="624"/>
        <end position="643"/>
    </location>
</feature>
<feature type="transmembrane region" description="Helical" evidence="6">
    <location>
        <begin position="938"/>
        <end position="957"/>
    </location>
</feature>
<accession>A0ABR1M064</accession>
<evidence type="ECO:0000256" key="6">
    <source>
        <dbReference type="SAM" id="Phobius"/>
    </source>
</evidence>
<feature type="transmembrane region" description="Helical" evidence="6">
    <location>
        <begin position="913"/>
        <end position="932"/>
    </location>
</feature>
<feature type="compositionally biased region" description="Polar residues" evidence="5">
    <location>
        <begin position="199"/>
        <end position="208"/>
    </location>
</feature>
<feature type="compositionally biased region" description="Basic and acidic residues" evidence="5">
    <location>
        <begin position="448"/>
        <end position="490"/>
    </location>
</feature>
<organism evidence="7 8">
    <name type="scientific">Phyllosticta citribraziliensis</name>
    <dbReference type="NCBI Taxonomy" id="989973"/>
    <lineage>
        <taxon>Eukaryota</taxon>
        <taxon>Fungi</taxon>
        <taxon>Dikarya</taxon>
        <taxon>Ascomycota</taxon>
        <taxon>Pezizomycotina</taxon>
        <taxon>Dothideomycetes</taxon>
        <taxon>Dothideomycetes incertae sedis</taxon>
        <taxon>Botryosphaeriales</taxon>
        <taxon>Phyllostictaceae</taxon>
        <taxon>Phyllosticta</taxon>
    </lineage>
</organism>
<evidence type="ECO:0000313" key="8">
    <source>
        <dbReference type="Proteomes" id="UP001360953"/>
    </source>
</evidence>
<comment type="subcellular location">
    <subcellularLocation>
        <location evidence="1">Membrane</location>
        <topology evidence="1">Multi-pass membrane protein</topology>
    </subcellularLocation>
</comment>
<dbReference type="GeneID" id="92030908"/>
<name>A0ABR1M064_9PEZI</name>
<feature type="compositionally biased region" description="Low complexity" evidence="5">
    <location>
        <begin position="386"/>
        <end position="395"/>
    </location>
</feature>
<evidence type="ECO:0000256" key="4">
    <source>
        <dbReference type="ARBA" id="ARBA00023136"/>
    </source>
</evidence>
<dbReference type="InterPro" id="IPR036259">
    <property type="entry name" value="MFS_trans_sf"/>
</dbReference>
<evidence type="ECO:0000256" key="3">
    <source>
        <dbReference type="ARBA" id="ARBA00022989"/>
    </source>
</evidence>
<sequence>MESHRAKPQDCVPRVGNEGLVRRRHKRVNSPSLRDNPQAHAFPGDKLEDDQEIRSITSSNSFASSGISKLSAPRRKLPWLSGHGSPPASGSPDFSPPAFDSRNPTSGVESSISSLRKSLSGSPPSEQLRYLGAKEPTSPRALNLTSYTPSVYSAAATASEDSYPSVSHARTKSSYEGLLGPSRLDEVDEYNHSPDESGSGISSESNDPQPDIAGDAAADRIPSPFVYPVELSPSPLSPAPYQIPSNAPSPVQPAPVDPGLHRAITGLENLIKPPADASQAGPSVPRSPRTESSLASKMEPLVISSLESIPATAASLESSVNPGLPAPRDVSSNIQRRPSVSVQPLNIKVPQPSPPVVVTSEEFYRRPSRKSVAGDWAYVKHKRAQSSPSVQSASESDSDLEKGRQESTHWRAWHNNTKRPHYRDDPNYVDRHYHPDSSLRQRKRTSRRSQDRSRQSEPGRRDKVGQRRREHRSEHRERYGKPPKRPHEPRVAYADDTGMFGLPGVLGGPSTWDFFKRHRRQPLARNWGKTKKRICAAITCINTALVGFLIGVYLKLIGARQEKYRGFSTSSLMRATLWSGGTLGWSNVLTRQNFVDPRTRLYLGLAITTFLFWPLPLLHGRKSYTLGALAILLPLQFPQALAIDRLRGPDRLYRICLLLPRAFDGLVLGFANINGFATLLDLFGASLQSANPHQELVFVNDVRRHGGGMGLWLGIWSWCFMASIAVGFLVGALIISDLNPAWGFYIVIIIIASVLVLNVLAPETRRARFRKSTIDLVDPRSDFVYRQVVQGEIKLHISAEGPRWWGDEVVAGVRLSFRMMFQLGFSILALYISWIYAQFVLLIVLLGALLSGSYMLAPRHVGAGVSALALGALLAIPLTKAGLFSRERTHGPRTDSMTLETQMTWTSHMTRRIIFTTCLPLSGLAYTLTSAGRTKLPWAVPVVFAGVVGFLSTLACAECIGLLMEAFDTCDLQPGANSRHRLVSAPEETRRRRTNYSCFPRVSAGFFVAQTAAFVLAAAATLVGGMMTRRWGAQTSTGVVSVVLLALTIALTAIMWRFRKMQVIPDNAFGGGSAGINAPHEWREAMMAQDARTRRRNKQRRTRSRAPSDSSHVSEREKSSEDDMADVELENDDDWKPVVLGNPSGKIRRMNVLELGQWSRWSEIRRLNRLLNERGRGRLDL</sequence>
<keyword evidence="8" id="KW-1185">Reference proteome</keyword>
<dbReference type="PANTHER" id="PTHR23502">
    <property type="entry name" value="MAJOR FACILITATOR SUPERFAMILY"/>
    <property type="match status" value="1"/>
</dbReference>
<evidence type="ECO:0000256" key="2">
    <source>
        <dbReference type="ARBA" id="ARBA00022692"/>
    </source>
</evidence>
<feature type="compositionally biased region" description="Basic and acidic residues" evidence="5">
    <location>
        <begin position="183"/>
        <end position="195"/>
    </location>
</feature>
<evidence type="ECO:0008006" key="9">
    <source>
        <dbReference type="Google" id="ProtNLM"/>
    </source>
</evidence>
<keyword evidence="4 6" id="KW-0472">Membrane</keyword>
<feature type="region of interest" description="Disordered" evidence="5">
    <location>
        <begin position="380"/>
        <end position="491"/>
    </location>
</feature>
<feature type="transmembrane region" description="Helical" evidence="6">
    <location>
        <begin position="861"/>
        <end position="883"/>
    </location>
</feature>
<dbReference type="PANTHER" id="PTHR23502:SF76">
    <property type="entry name" value="POLYAMINE TRANSPORT PROTEIN"/>
    <property type="match status" value="1"/>
</dbReference>